<name>A0A841UXH5_MICAE</name>
<dbReference type="Proteomes" id="UP000525432">
    <property type="component" value="Unassembled WGS sequence"/>
</dbReference>
<feature type="transmembrane region" description="Helical" evidence="1">
    <location>
        <begin position="19"/>
        <end position="39"/>
    </location>
</feature>
<evidence type="ECO:0000313" key="3">
    <source>
        <dbReference type="Proteomes" id="UP000525432"/>
    </source>
</evidence>
<organism evidence="2 3">
    <name type="scientific">Microcystis aeruginosa BLCC-F158</name>
    <dbReference type="NCBI Taxonomy" id="2755316"/>
    <lineage>
        <taxon>Bacteria</taxon>
        <taxon>Bacillati</taxon>
        <taxon>Cyanobacteriota</taxon>
        <taxon>Cyanophyceae</taxon>
        <taxon>Oscillatoriophycideae</taxon>
        <taxon>Chroococcales</taxon>
        <taxon>Microcystaceae</taxon>
        <taxon>Microcystis</taxon>
    </lineage>
</organism>
<dbReference type="RefSeq" id="WP_185239733.1">
    <property type="nucleotide sequence ID" value="NZ_JACEGC010000047.1"/>
</dbReference>
<proteinExistence type="predicted"/>
<protein>
    <submittedName>
        <fullName evidence="2">Uncharacterized protein</fullName>
    </submittedName>
</protein>
<reference evidence="2 3" key="1">
    <citation type="submission" date="2020-07" db="EMBL/GenBank/DDBJ databases">
        <title>Genomes of two Microcystis aeruginosa (Cyanobacteria) strains from Florida (USA) with disparate toxicogenic potential.</title>
        <authorList>
            <person name="Lefler F.W."/>
            <person name="Barbosa M."/>
            <person name="Berthold D.E."/>
            <person name="Laughinghouse H.D. IV."/>
        </authorList>
    </citation>
    <scope>NUCLEOTIDE SEQUENCE [LARGE SCALE GENOMIC DNA]</scope>
    <source>
        <strain evidence="2 3">BLCCF158</strain>
    </source>
</reference>
<gene>
    <name evidence="2" type="ORF">H0901_11260</name>
</gene>
<keyword evidence="1" id="KW-0472">Membrane</keyword>
<keyword evidence="1" id="KW-1133">Transmembrane helix</keyword>
<keyword evidence="1" id="KW-0812">Transmembrane</keyword>
<dbReference type="AlphaFoldDB" id="A0A841UXH5"/>
<feature type="transmembrane region" description="Helical" evidence="1">
    <location>
        <begin position="45"/>
        <end position="62"/>
    </location>
</feature>
<evidence type="ECO:0000256" key="1">
    <source>
        <dbReference type="SAM" id="Phobius"/>
    </source>
</evidence>
<evidence type="ECO:0000313" key="2">
    <source>
        <dbReference type="EMBL" id="MBC1195823.1"/>
    </source>
</evidence>
<comment type="caution">
    <text evidence="2">The sequence shown here is derived from an EMBL/GenBank/DDBJ whole genome shotgun (WGS) entry which is preliminary data.</text>
</comment>
<sequence>MAQGNHNELNLYEEAKAGLFSLVQQTVAVFIGFVLMLLFAGGAPSSFVIALSFCLGTAFVAWSEQKRVRNLKAVDSSIPPKESETASIVTEERSNKNSSILDIQTLRQQRLLEDLKILEEELMSTSSVPDQFRLREQIRGLKSEIGSLLGGIRLGVEGDYYNVMSKQISLEITSDWITVGGSSYTTNDIDRTTKVGLKTNMITLMSAGRKFAVLMRHKHEYIVLVSSRDEEKIDQVVDALKNAIAEARRGNRSYSQVIQMNGDYVNMSGNFGSGFSKGEININQN</sequence>
<dbReference type="EMBL" id="JACEGC010000047">
    <property type="protein sequence ID" value="MBC1195823.1"/>
    <property type="molecule type" value="Genomic_DNA"/>
</dbReference>
<accession>A0A841UXH5</accession>